<comment type="caution">
    <text evidence="1">The sequence shown here is derived from an EMBL/GenBank/DDBJ whole genome shotgun (WGS) entry which is preliminary data.</text>
</comment>
<dbReference type="AlphaFoldDB" id="A0A0F9H9F8"/>
<name>A0A0F9H9F8_9ZZZZ</name>
<organism evidence="1">
    <name type="scientific">marine sediment metagenome</name>
    <dbReference type="NCBI Taxonomy" id="412755"/>
    <lineage>
        <taxon>unclassified sequences</taxon>
        <taxon>metagenomes</taxon>
        <taxon>ecological metagenomes</taxon>
    </lineage>
</organism>
<accession>A0A0F9H9F8</accession>
<evidence type="ECO:0000313" key="1">
    <source>
        <dbReference type="EMBL" id="KKL71757.1"/>
    </source>
</evidence>
<gene>
    <name evidence="1" type="ORF">LCGC14_2091740</name>
</gene>
<sequence>MDGQIGVLYQKGEQIAGITNWEITLYLDKTVIKGWSSPKVSNKNITAWGYWLTRKPEGDEYEAHFYQQFNNELILIDRSIVKVSIPDAPLGKKMLCELEIFWIGHVDEL</sequence>
<dbReference type="EMBL" id="LAZR01025491">
    <property type="protein sequence ID" value="KKL71757.1"/>
    <property type="molecule type" value="Genomic_DNA"/>
</dbReference>
<reference evidence="1" key="1">
    <citation type="journal article" date="2015" name="Nature">
        <title>Complex archaea that bridge the gap between prokaryotes and eukaryotes.</title>
        <authorList>
            <person name="Spang A."/>
            <person name="Saw J.H."/>
            <person name="Jorgensen S.L."/>
            <person name="Zaremba-Niedzwiedzka K."/>
            <person name="Martijn J."/>
            <person name="Lind A.E."/>
            <person name="van Eijk R."/>
            <person name="Schleper C."/>
            <person name="Guy L."/>
            <person name="Ettema T.J."/>
        </authorList>
    </citation>
    <scope>NUCLEOTIDE SEQUENCE</scope>
</reference>
<protein>
    <submittedName>
        <fullName evidence="1">Uncharacterized protein</fullName>
    </submittedName>
</protein>
<proteinExistence type="predicted"/>